<feature type="domain" description="Quinolinate phosphoribosyl transferase N-terminal" evidence="3">
    <location>
        <begin position="22"/>
        <end position="113"/>
    </location>
</feature>
<evidence type="ECO:0000313" key="5">
    <source>
        <dbReference type="Proteomes" id="UP001596432"/>
    </source>
</evidence>
<keyword evidence="1" id="KW-0808">Transferase</keyword>
<gene>
    <name evidence="4" type="ORF">ACFQMA_10530</name>
</gene>
<dbReference type="PANTHER" id="PTHR43202">
    <property type="entry name" value="NICOTINATE-NUCLEOTIDE PYROPHOSPHORYLASE"/>
    <property type="match status" value="1"/>
</dbReference>
<sequence>MTDESGFDIVSPDAIADGRATDAYFDRTVETLEHADRNPRVVAEVTADQFPTGEWELLAGVKDAARLLEGRGVDVDALREGRLFDGGPVMRIEGPYLEFCRLETALLGFLSHPTGAATAALEARYAAPDSAVLSFGSRHVHPSIGAMVERSALLGGLDGFSNVAAGEVIGREAGGTMPHALVICFGRGEQEAAWRAFDEAVGEDVPRIALTDTYSDEVDESVRAAEAVDALESVRIDTTSSRRGDFEHIIREVRWTLDAKGFEDVGIFVSGGLGPEELVELREYVEGFGVGSHVSNADPVDFALDIVEVDDELAAKRGKLTGKKEVYRTDDGDHVVALAEEGGPDDGEALLQPLVRDGEVVREFDLDAAIDRAAEDAAAVGFEAPVDDAE</sequence>
<organism evidence="4 5">
    <name type="scientific">Halosimplex aquaticum</name>
    <dbReference type="NCBI Taxonomy" id="3026162"/>
    <lineage>
        <taxon>Archaea</taxon>
        <taxon>Methanobacteriati</taxon>
        <taxon>Methanobacteriota</taxon>
        <taxon>Stenosarchaea group</taxon>
        <taxon>Halobacteria</taxon>
        <taxon>Halobacteriales</taxon>
        <taxon>Haloarculaceae</taxon>
        <taxon>Halosimplex</taxon>
    </lineage>
</organism>
<evidence type="ECO:0000259" key="3">
    <source>
        <dbReference type="Pfam" id="PF02749"/>
    </source>
</evidence>
<dbReference type="Pfam" id="PF01729">
    <property type="entry name" value="QRPTase_C"/>
    <property type="match status" value="1"/>
</dbReference>
<dbReference type="AlphaFoldDB" id="A0ABD5XYZ6"/>
<dbReference type="GeneID" id="78820546"/>
<dbReference type="SUPFAM" id="SSF54675">
    <property type="entry name" value="Nicotinate/Quinolinate PRTase N-terminal domain-like"/>
    <property type="match status" value="1"/>
</dbReference>
<dbReference type="InterPro" id="IPR037128">
    <property type="entry name" value="Quinolinate_PRibosylTase_N_sf"/>
</dbReference>
<dbReference type="Gene3D" id="3.90.1170.20">
    <property type="entry name" value="Quinolinate phosphoribosyl transferase, N-terminal domain"/>
    <property type="match status" value="1"/>
</dbReference>
<name>A0ABD5XYZ6_9EURY</name>
<keyword evidence="4" id="KW-0328">Glycosyltransferase</keyword>
<dbReference type="EC" id="6.3.4.21" evidence="4"/>
<dbReference type="InterPro" id="IPR022412">
    <property type="entry name" value="Quinolinate_PRibosylTrfase_N"/>
</dbReference>
<proteinExistence type="predicted"/>
<accession>A0ABD5XYZ6</accession>
<evidence type="ECO:0000259" key="2">
    <source>
        <dbReference type="Pfam" id="PF01729"/>
    </source>
</evidence>
<dbReference type="GO" id="GO:0004516">
    <property type="term" value="F:nicotinate phosphoribosyltransferase activity"/>
    <property type="evidence" value="ECO:0007669"/>
    <property type="project" value="UniProtKB-EC"/>
</dbReference>
<dbReference type="Gene3D" id="3.20.20.70">
    <property type="entry name" value="Aldolase class I"/>
    <property type="match status" value="1"/>
</dbReference>
<dbReference type="RefSeq" id="WP_274325827.1">
    <property type="nucleotide sequence ID" value="NZ_CP118158.1"/>
</dbReference>
<keyword evidence="5" id="KW-1185">Reference proteome</keyword>
<feature type="domain" description="Quinolinate phosphoribosyl transferase C-terminal" evidence="2">
    <location>
        <begin position="117"/>
        <end position="305"/>
    </location>
</feature>
<evidence type="ECO:0000313" key="4">
    <source>
        <dbReference type="EMBL" id="MFC7140264.1"/>
    </source>
</evidence>
<dbReference type="Pfam" id="PF02749">
    <property type="entry name" value="QRPTase_N"/>
    <property type="match status" value="1"/>
</dbReference>
<dbReference type="InterPro" id="IPR036068">
    <property type="entry name" value="Nicotinate_pribotase-like_C"/>
</dbReference>
<protein>
    <submittedName>
        <fullName evidence="4">Nicotinate phosphoribosyltransferase</fullName>
        <ecNumber evidence="4">6.3.4.21</ecNumber>
    </submittedName>
</protein>
<evidence type="ECO:0000256" key="1">
    <source>
        <dbReference type="ARBA" id="ARBA00022679"/>
    </source>
</evidence>
<comment type="caution">
    <text evidence="4">The sequence shown here is derived from an EMBL/GenBank/DDBJ whole genome shotgun (WGS) entry which is preliminary data.</text>
</comment>
<dbReference type="EMBL" id="JBHTAS010000001">
    <property type="protein sequence ID" value="MFC7140264.1"/>
    <property type="molecule type" value="Genomic_DNA"/>
</dbReference>
<dbReference type="Proteomes" id="UP001596432">
    <property type="component" value="Unassembled WGS sequence"/>
</dbReference>
<dbReference type="SUPFAM" id="SSF51690">
    <property type="entry name" value="Nicotinate/Quinolinate PRTase C-terminal domain-like"/>
    <property type="match status" value="1"/>
</dbReference>
<dbReference type="InterPro" id="IPR002638">
    <property type="entry name" value="Quinolinate_PRibosylTrfase_C"/>
</dbReference>
<keyword evidence="4" id="KW-0436">Ligase</keyword>
<reference evidence="4 5" key="1">
    <citation type="journal article" date="2019" name="Int. J. Syst. Evol. Microbiol.">
        <title>The Global Catalogue of Microorganisms (GCM) 10K type strain sequencing project: providing services to taxonomists for standard genome sequencing and annotation.</title>
        <authorList>
            <consortium name="The Broad Institute Genomics Platform"/>
            <consortium name="The Broad Institute Genome Sequencing Center for Infectious Disease"/>
            <person name="Wu L."/>
            <person name="Ma J."/>
        </authorList>
    </citation>
    <scope>NUCLEOTIDE SEQUENCE [LARGE SCALE GENOMIC DNA]</scope>
    <source>
        <strain evidence="4 5">XZYJT29</strain>
    </source>
</reference>
<dbReference type="InterPro" id="IPR013785">
    <property type="entry name" value="Aldolase_TIM"/>
</dbReference>
<dbReference type="InterPro" id="IPR053190">
    <property type="entry name" value="NAPRTase-like"/>
</dbReference>
<dbReference type="NCBIfam" id="NF006415">
    <property type="entry name" value="PRK08662.1"/>
    <property type="match status" value="1"/>
</dbReference>
<dbReference type="GO" id="GO:0016757">
    <property type="term" value="F:glycosyltransferase activity"/>
    <property type="evidence" value="ECO:0007669"/>
    <property type="project" value="UniProtKB-KW"/>
</dbReference>
<dbReference type="PANTHER" id="PTHR43202:SF1">
    <property type="entry name" value="NICOTINATE PHOSPHORIBOSYLTRANSFERASE"/>
    <property type="match status" value="1"/>
</dbReference>